<organism evidence="1">
    <name type="scientific">marine sediment metagenome</name>
    <dbReference type="NCBI Taxonomy" id="412755"/>
    <lineage>
        <taxon>unclassified sequences</taxon>
        <taxon>metagenomes</taxon>
        <taxon>ecological metagenomes</taxon>
    </lineage>
</organism>
<evidence type="ECO:0000313" key="1">
    <source>
        <dbReference type="EMBL" id="GAH72198.1"/>
    </source>
</evidence>
<accession>X1JQW6</accession>
<dbReference type="EMBL" id="BARU01028574">
    <property type="protein sequence ID" value="GAH72198.1"/>
    <property type="molecule type" value="Genomic_DNA"/>
</dbReference>
<name>X1JQW6_9ZZZZ</name>
<evidence type="ECO:0008006" key="2">
    <source>
        <dbReference type="Google" id="ProtNLM"/>
    </source>
</evidence>
<gene>
    <name evidence="1" type="ORF">S03H2_45589</name>
</gene>
<dbReference type="Gene3D" id="3.20.20.140">
    <property type="entry name" value="Metal-dependent hydrolases"/>
    <property type="match status" value="1"/>
</dbReference>
<dbReference type="SUPFAM" id="SSF51556">
    <property type="entry name" value="Metallo-dependent hydrolases"/>
    <property type="match status" value="1"/>
</dbReference>
<protein>
    <recommendedName>
        <fullName evidence="2">Xylose isomerase-like TIM barrel domain-containing protein</fullName>
    </recommendedName>
</protein>
<dbReference type="AlphaFoldDB" id="X1JQW6"/>
<reference evidence="1" key="1">
    <citation type="journal article" date="2014" name="Front. Microbiol.">
        <title>High frequency of phylogenetically diverse reductive dehalogenase-homologous genes in deep subseafloor sedimentary metagenomes.</title>
        <authorList>
            <person name="Kawai M."/>
            <person name="Futagami T."/>
            <person name="Toyoda A."/>
            <person name="Takaki Y."/>
            <person name="Nishi S."/>
            <person name="Hori S."/>
            <person name="Arai W."/>
            <person name="Tsubouchi T."/>
            <person name="Morono Y."/>
            <person name="Uchiyama I."/>
            <person name="Ito T."/>
            <person name="Fujiyama A."/>
            <person name="Inagaki F."/>
            <person name="Takami H."/>
        </authorList>
    </citation>
    <scope>NUCLEOTIDE SEQUENCE</scope>
    <source>
        <strain evidence="1">Expedition CK06-06</strain>
    </source>
</reference>
<feature type="non-terminal residue" evidence="1">
    <location>
        <position position="86"/>
    </location>
</feature>
<sequence length="86" mass="9768">MSFDFRVFLGESYDGTSQKVDELLRRMDALSIEMALTCPFRPLSCDLDQANRDLAEKIKNHADRLIGAVRVDPWQPDAIVSLREGL</sequence>
<proteinExistence type="predicted"/>
<comment type="caution">
    <text evidence="1">The sequence shown here is derived from an EMBL/GenBank/DDBJ whole genome shotgun (WGS) entry which is preliminary data.</text>
</comment>
<dbReference type="InterPro" id="IPR032466">
    <property type="entry name" value="Metal_Hydrolase"/>
</dbReference>